<dbReference type="PANTHER" id="PTHR12963:SF4">
    <property type="entry name" value="ACTIVATING SIGNAL COINTEGRATOR 1"/>
    <property type="match status" value="1"/>
</dbReference>
<feature type="compositionally biased region" description="Pro residues" evidence="1">
    <location>
        <begin position="81"/>
        <end position="105"/>
    </location>
</feature>
<dbReference type="GO" id="GO:0072344">
    <property type="term" value="P:rescue of stalled ribosome"/>
    <property type="evidence" value="ECO:0007669"/>
    <property type="project" value="InterPro"/>
</dbReference>
<sequence>MSQAQLSRILPLPDDELKQVLDYASALSKDEAAEHFTNLLGDSPQVIDFISSFNSRRTDPRAPPPPRASPAPRTTAAAAARPPPPPPTPSSNQNPPAPDAFPRPPTSGRQKKKKPAIHTPPPREIAPFALTAGTAYSKKDQEGFYISSKQASAQQPTTAGPSNNNTTTNNNASTKPPPPKSTTPAPRAPKPPPSAAGSLVSDLGLPKPKPKPTTTKITIAGGVPMHGASTALSDLDQAIRSLEITTNPSHTTNTPAGIAARRCNCVATRHALLEAAPNCIACGKVICIKEGMGPCTFCGTPLLTTTEVQGMVRELRAERGREKQAADREAHRRADPPRPFALPRALEPSPEEAAALAHRDRLLTFQAQNAQRTTVRDEAADFDATPTGGGGGSMWATPEERALALKKQQKLLREMEWNALPEYEKRRQVVSIDLVGKKVLKKMAKVERPASPKGDRDRDGGGDEEFYDAGYGTAAVLGETSGNRARGTGGAFSRNPLLSGLIKPAYEVKEKGAELPGRKDKSATTWRRVQDNLDDNQAVILDGGVYGGGVDAKGGGDEPACG</sequence>
<evidence type="ECO:0000313" key="4">
    <source>
        <dbReference type="Proteomes" id="UP001270362"/>
    </source>
</evidence>
<reference evidence="3" key="2">
    <citation type="submission" date="2023-06" db="EMBL/GenBank/DDBJ databases">
        <authorList>
            <consortium name="Lawrence Berkeley National Laboratory"/>
            <person name="Haridas S."/>
            <person name="Hensen N."/>
            <person name="Bonometti L."/>
            <person name="Westerberg I."/>
            <person name="Brannstrom I.O."/>
            <person name="Guillou S."/>
            <person name="Cros-Aarteil S."/>
            <person name="Calhoun S."/>
            <person name="Kuo A."/>
            <person name="Mondo S."/>
            <person name="Pangilinan J."/>
            <person name="Riley R."/>
            <person name="Labutti K."/>
            <person name="Andreopoulos B."/>
            <person name="Lipzen A."/>
            <person name="Chen C."/>
            <person name="Yanf M."/>
            <person name="Daum C."/>
            <person name="Ng V."/>
            <person name="Clum A."/>
            <person name="Steindorff A."/>
            <person name="Ohm R."/>
            <person name="Martin F."/>
            <person name="Silar P."/>
            <person name="Natvig D."/>
            <person name="Lalanne C."/>
            <person name="Gautier V."/>
            <person name="Ament-Velasquez S.L."/>
            <person name="Kruys A."/>
            <person name="Hutchinson M.I."/>
            <person name="Powell A.J."/>
            <person name="Barry K."/>
            <person name="Miller A.N."/>
            <person name="Grigoriev I.V."/>
            <person name="Debuchy R."/>
            <person name="Gladieux P."/>
            <person name="Thoren M.H."/>
            <person name="Johannesson H."/>
        </authorList>
    </citation>
    <scope>NUCLEOTIDE SEQUENCE</scope>
    <source>
        <strain evidence="3">CBS 314.62</strain>
    </source>
</reference>
<dbReference type="PANTHER" id="PTHR12963">
    <property type="entry name" value="THYROID RECEPTOR INTERACTING PROTEIN RELATED"/>
    <property type="match status" value="1"/>
</dbReference>
<reference evidence="3" key="1">
    <citation type="journal article" date="2023" name="Mol. Phylogenet. Evol.">
        <title>Genome-scale phylogeny and comparative genomics of the fungal order Sordariales.</title>
        <authorList>
            <person name="Hensen N."/>
            <person name="Bonometti L."/>
            <person name="Westerberg I."/>
            <person name="Brannstrom I.O."/>
            <person name="Guillou S."/>
            <person name="Cros-Aarteil S."/>
            <person name="Calhoun S."/>
            <person name="Haridas S."/>
            <person name="Kuo A."/>
            <person name="Mondo S."/>
            <person name="Pangilinan J."/>
            <person name="Riley R."/>
            <person name="LaButti K."/>
            <person name="Andreopoulos B."/>
            <person name="Lipzen A."/>
            <person name="Chen C."/>
            <person name="Yan M."/>
            <person name="Daum C."/>
            <person name="Ng V."/>
            <person name="Clum A."/>
            <person name="Steindorff A."/>
            <person name="Ohm R.A."/>
            <person name="Martin F."/>
            <person name="Silar P."/>
            <person name="Natvig D.O."/>
            <person name="Lalanne C."/>
            <person name="Gautier V."/>
            <person name="Ament-Velasquez S.L."/>
            <person name="Kruys A."/>
            <person name="Hutchinson M.I."/>
            <person name="Powell A.J."/>
            <person name="Barry K."/>
            <person name="Miller A.N."/>
            <person name="Grigoriev I.V."/>
            <person name="Debuchy R."/>
            <person name="Gladieux P."/>
            <person name="Hiltunen Thoren M."/>
            <person name="Johannesson H."/>
        </authorList>
    </citation>
    <scope>NUCLEOTIDE SEQUENCE</scope>
    <source>
        <strain evidence="3">CBS 314.62</strain>
    </source>
</reference>
<feature type="region of interest" description="Disordered" evidence="1">
    <location>
        <begin position="317"/>
        <end position="353"/>
    </location>
</feature>
<comment type="caution">
    <text evidence="3">The sequence shown here is derived from an EMBL/GenBank/DDBJ whole genome shotgun (WGS) entry which is preliminary data.</text>
</comment>
<evidence type="ECO:0000313" key="3">
    <source>
        <dbReference type="EMBL" id="KAK3688687.1"/>
    </source>
</evidence>
<feature type="region of interest" description="Disordered" evidence="1">
    <location>
        <begin position="149"/>
        <end position="225"/>
    </location>
</feature>
<feature type="domain" description="TRIP4/RQT4 C2HC5-type zinc finger" evidence="2">
    <location>
        <begin position="261"/>
        <end position="312"/>
    </location>
</feature>
<dbReference type="GO" id="GO:0008270">
    <property type="term" value="F:zinc ion binding"/>
    <property type="evidence" value="ECO:0007669"/>
    <property type="project" value="InterPro"/>
</dbReference>
<name>A0AAE0XAE4_9PEZI</name>
<dbReference type="GO" id="GO:0045893">
    <property type="term" value="P:positive regulation of DNA-templated transcription"/>
    <property type="evidence" value="ECO:0007669"/>
    <property type="project" value="TreeGrafter"/>
</dbReference>
<keyword evidence="4" id="KW-1185">Reference proteome</keyword>
<organism evidence="3 4">
    <name type="scientific">Podospora appendiculata</name>
    <dbReference type="NCBI Taxonomy" id="314037"/>
    <lineage>
        <taxon>Eukaryota</taxon>
        <taxon>Fungi</taxon>
        <taxon>Dikarya</taxon>
        <taxon>Ascomycota</taxon>
        <taxon>Pezizomycotina</taxon>
        <taxon>Sordariomycetes</taxon>
        <taxon>Sordariomycetidae</taxon>
        <taxon>Sordariales</taxon>
        <taxon>Podosporaceae</taxon>
        <taxon>Podospora</taxon>
    </lineage>
</organism>
<dbReference type="GO" id="GO:0180022">
    <property type="term" value="C:RQC-trigger complex"/>
    <property type="evidence" value="ECO:0007669"/>
    <property type="project" value="InterPro"/>
</dbReference>
<feature type="compositionally biased region" description="Basic and acidic residues" evidence="1">
    <location>
        <begin position="446"/>
        <end position="461"/>
    </location>
</feature>
<dbReference type="PRINTS" id="PR01217">
    <property type="entry name" value="PRICHEXTENSN"/>
</dbReference>
<dbReference type="Proteomes" id="UP001270362">
    <property type="component" value="Unassembled WGS sequence"/>
</dbReference>
<feature type="compositionally biased region" description="Low complexity" evidence="1">
    <location>
        <begin position="70"/>
        <end position="80"/>
    </location>
</feature>
<dbReference type="AlphaFoldDB" id="A0AAE0XAE4"/>
<evidence type="ECO:0000259" key="2">
    <source>
        <dbReference type="Pfam" id="PF06221"/>
    </source>
</evidence>
<protein>
    <recommendedName>
        <fullName evidence="2">TRIP4/RQT4 C2HC5-type zinc finger domain-containing protein</fullName>
    </recommendedName>
</protein>
<feature type="region of interest" description="Disordered" evidence="1">
    <location>
        <begin position="446"/>
        <end position="465"/>
    </location>
</feature>
<proteinExistence type="predicted"/>
<gene>
    <name evidence="3" type="ORF">B0T22DRAFT_426617</name>
</gene>
<accession>A0AAE0XAE4</accession>
<feature type="compositionally biased region" description="Low complexity" evidence="1">
    <location>
        <begin position="156"/>
        <end position="174"/>
    </location>
</feature>
<feature type="compositionally biased region" description="Basic and acidic residues" evidence="1">
    <location>
        <begin position="317"/>
        <end position="336"/>
    </location>
</feature>
<feature type="region of interest" description="Disordered" evidence="1">
    <location>
        <begin position="50"/>
        <end position="126"/>
    </location>
</feature>
<feature type="compositionally biased region" description="Pro residues" evidence="1">
    <location>
        <begin position="175"/>
        <end position="194"/>
    </location>
</feature>
<feature type="region of interest" description="Disordered" evidence="1">
    <location>
        <begin position="373"/>
        <end position="395"/>
    </location>
</feature>
<dbReference type="InterPro" id="IPR009349">
    <property type="entry name" value="TRIP4/RQT4_C2HC5_Znf"/>
</dbReference>
<dbReference type="GO" id="GO:0005634">
    <property type="term" value="C:nucleus"/>
    <property type="evidence" value="ECO:0007669"/>
    <property type="project" value="InterPro"/>
</dbReference>
<dbReference type="EMBL" id="JAULSO010000002">
    <property type="protein sequence ID" value="KAK3688687.1"/>
    <property type="molecule type" value="Genomic_DNA"/>
</dbReference>
<evidence type="ECO:0000256" key="1">
    <source>
        <dbReference type="SAM" id="MobiDB-lite"/>
    </source>
</evidence>
<dbReference type="Pfam" id="PF06221">
    <property type="entry name" value="zf-C2HC5"/>
    <property type="match status" value="1"/>
</dbReference>
<feature type="compositionally biased region" description="Low complexity" evidence="1">
    <location>
        <begin position="341"/>
        <end position="353"/>
    </location>
</feature>
<dbReference type="InterPro" id="IPR039128">
    <property type="entry name" value="TRIP4-like"/>
</dbReference>